<name>J7LH17_NOCAA</name>
<proteinExistence type="predicted"/>
<feature type="transmembrane region" description="Helical" evidence="1">
    <location>
        <begin position="20"/>
        <end position="39"/>
    </location>
</feature>
<keyword evidence="1" id="KW-0472">Membrane</keyword>
<evidence type="ECO:0000313" key="2">
    <source>
        <dbReference type="EMBL" id="AFR10189.1"/>
    </source>
</evidence>
<keyword evidence="1" id="KW-1133">Transmembrane helix</keyword>
<dbReference type="EMBL" id="CP003788">
    <property type="protein sequence ID" value="AFR10189.1"/>
    <property type="molecule type" value="Genomic_DNA"/>
</dbReference>
<organism evidence="2 3">
    <name type="scientific">Nocardiopsis alba (strain ATCC BAA-2165 / BE74)</name>
    <dbReference type="NCBI Taxonomy" id="1205910"/>
    <lineage>
        <taxon>Bacteria</taxon>
        <taxon>Bacillati</taxon>
        <taxon>Actinomycetota</taxon>
        <taxon>Actinomycetes</taxon>
        <taxon>Streptosporangiales</taxon>
        <taxon>Nocardiopsidaceae</taxon>
        <taxon>Nocardiopsis</taxon>
    </lineage>
</organism>
<sequence length="41" mass="4308">MMLGRLSGPCVPGPRRMRHVLSAVSHVVGLPVALLQAWGTG</sequence>
<dbReference type="PATRIC" id="fig|1205910.3.peg.1952"/>
<gene>
    <name evidence="2" type="ordered locus">B005_2065</name>
</gene>
<protein>
    <submittedName>
        <fullName evidence="2">Uncharacterized protein</fullName>
    </submittedName>
</protein>
<dbReference type="HOGENOM" id="CLU_3273443_0_0_11"/>
<keyword evidence="1" id="KW-0812">Transmembrane</keyword>
<evidence type="ECO:0000256" key="1">
    <source>
        <dbReference type="SAM" id="Phobius"/>
    </source>
</evidence>
<evidence type="ECO:0000313" key="3">
    <source>
        <dbReference type="Proteomes" id="UP000003779"/>
    </source>
</evidence>
<reference evidence="2 3" key="1">
    <citation type="journal article" date="2012" name="J. Bacteriol.">
        <title>Whole-Genome Sequence of Nocardiopsis alba Strain ATCC BAA-2165, Associated with Honeybees.</title>
        <authorList>
            <person name="Qiao J."/>
            <person name="Chen L."/>
            <person name="Li Y."/>
            <person name="Wang J."/>
            <person name="Zhang W."/>
            <person name="Chen S."/>
        </authorList>
    </citation>
    <scope>NUCLEOTIDE SEQUENCE [LARGE SCALE GENOMIC DNA]</scope>
    <source>
        <strain evidence="3">ATCC BAA-2165 / BE74</strain>
    </source>
</reference>
<reference evidence="3" key="2">
    <citation type="submission" date="2012-08" db="EMBL/GenBank/DDBJ databases">
        <title>Whole-genome sequence of Nocardiopsis alba strain ATCC BAA-2165 associated with honeybees.</title>
        <authorList>
            <person name="Qiao J."/>
            <person name="Chen L."/>
            <person name="Li Y."/>
            <person name="Wang J."/>
            <person name="Zhang W."/>
            <person name="Chen S."/>
        </authorList>
    </citation>
    <scope>NUCLEOTIDE SEQUENCE [LARGE SCALE GENOMIC DNA]</scope>
    <source>
        <strain evidence="3">ATCC BAA-2165 / BE74</strain>
    </source>
</reference>
<accession>J7LH17</accession>
<dbReference type="KEGG" id="nal:B005_2065"/>
<dbReference type="AlphaFoldDB" id="J7LH17"/>
<dbReference type="Proteomes" id="UP000003779">
    <property type="component" value="Chromosome"/>
</dbReference>